<dbReference type="GO" id="GO:0009272">
    <property type="term" value="P:fungal-type cell wall biogenesis"/>
    <property type="evidence" value="ECO:0007669"/>
    <property type="project" value="UniProtKB-ARBA"/>
</dbReference>
<dbReference type="Pfam" id="PF01522">
    <property type="entry name" value="Polysacc_deac_1"/>
    <property type="match status" value="1"/>
</dbReference>
<keyword evidence="7" id="KW-1185">Reference proteome</keyword>
<keyword evidence="4" id="KW-0732">Signal</keyword>
<dbReference type="AlphaFoldDB" id="A0A9N8VVF9"/>
<evidence type="ECO:0000313" key="7">
    <source>
        <dbReference type="Proteomes" id="UP000789831"/>
    </source>
</evidence>
<keyword evidence="2" id="KW-0378">Hydrolase</keyword>
<feature type="chain" id="PRO_5040389928" evidence="4">
    <location>
        <begin position="23"/>
        <end position="415"/>
    </location>
</feature>
<organism evidence="6 7">
    <name type="scientific">Ambispora gerdemannii</name>
    <dbReference type="NCBI Taxonomy" id="144530"/>
    <lineage>
        <taxon>Eukaryota</taxon>
        <taxon>Fungi</taxon>
        <taxon>Fungi incertae sedis</taxon>
        <taxon>Mucoromycota</taxon>
        <taxon>Glomeromycotina</taxon>
        <taxon>Glomeromycetes</taxon>
        <taxon>Archaeosporales</taxon>
        <taxon>Ambisporaceae</taxon>
        <taxon>Ambispora</taxon>
    </lineage>
</organism>
<evidence type="ECO:0000313" key="6">
    <source>
        <dbReference type="EMBL" id="CAG8462368.1"/>
    </source>
</evidence>
<feature type="signal peptide" evidence="4">
    <location>
        <begin position="1"/>
        <end position="22"/>
    </location>
</feature>
<proteinExistence type="predicted"/>
<dbReference type="SUPFAM" id="SSF88713">
    <property type="entry name" value="Glycoside hydrolase/deacetylase"/>
    <property type="match status" value="1"/>
</dbReference>
<evidence type="ECO:0000256" key="4">
    <source>
        <dbReference type="SAM" id="SignalP"/>
    </source>
</evidence>
<accession>A0A9N8VVF9</accession>
<feature type="region of interest" description="Disordered" evidence="3">
    <location>
        <begin position="364"/>
        <end position="386"/>
    </location>
</feature>
<feature type="compositionally biased region" description="Low complexity" evidence="3">
    <location>
        <begin position="365"/>
        <end position="379"/>
    </location>
</feature>
<dbReference type="EMBL" id="CAJVPL010000190">
    <property type="protein sequence ID" value="CAG8462368.1"/>
    <property type="molecule type" value="Genomic_DNA"/>
</dbReference>
<evidence type="ECO:0000256" key="2">
    <source>
        <dbReference type="ARBA" id="ARBA00022801"/>
    </source>
</evidence>
<evidence type="ECO:0000259" key="5">
    <source>
        <dbReference type="PROSITE" id="PS51677"/>
    </source>
</evidence>
<dbReference type="GO" id="GO:0004099">
    <property type="term" value="F:chitin deacetylase activity"/>
    <property type="evidence" value="ECO:0007669"/>
    <property type="project" value="UniProtKB-ARBA"/>
</dbReference>
<dbReference type="OrthoDB" id="407355at2759"/>
<dbReference type="PANTHER" id="PTHR10587">
    <property type="entry name" value="GLYCOSYL TRANSFERASE-RELATED"/>
    <property type="match status" value="1"/>
</dbReference>
<dbReference type="PROSITE" id="PS51677">
    <property type="entry name" value="NODB"/>
    <property type="match status" value="1"/>
</dbReference>
<evidence type="ECO:0000256" key="3">
    <source>
        <dbReference type="SAM" id="MobiDB-lite"/>
    </source>
</evidence>
<dbReference type="GO" id="GO:0005975">
    <property type="term" value="P:carbohydrate metabolic process"/>
    <property type="evidence" value="ECO:0007669"/>
    <property type="project" value="InterPro"/>
</dbReference>
<keyword evidence="1" id="KW-0479">Metal-binding</keyword>
<dbReference type="PANTHER" id="PTHR10587:SF133">
    <property type="entry name" value="CHITIN DEACETYLASE 1-RELATED"/>
    <property type="match status" value="1"/>
</dbReference>
<protein>
    <submittedName>
        <fullName evidence="6">9349_t:CDS:1</fullName>
    </submittedName>
</protein>
<dbReference type="GO" id="GO:0046872">
    <property type="term" value="F:metal ion binding"/>
    <property type="evidence" value="ECO:0007669"/>
    <property type="project" value="UniProtKB-KW"/>
</dbReference>
<gene>
    <name evidence="6" type="ORF">AGERDE_LOCUS2321</name>
</gene>
<reference evidence="6" key="1">
    <citation type="submission" date="2021-06" db="EMBL/GenBank/DDBJ databases">
        <authorList>
            <person name="Kallberg Y."/>
            <person name="Tangrot J."/>
            <person name="Rosling A."/>
        </authorList>
    </citation>
    <scope>NUCLEOTIDE SEQUENCE</scope>
    <source>
        <strain evidence="6">MT106</strain>
    </source>
</reference>
<dbReference type="GO" id="GO:0016020">
    <property type="term" value="C:membrane"/>
    <property type="evidence" value="ECO:0007669"/>
    <property type="project" value="TreeGrafter"/>
</dbReference>
<dbReference type="InterPro" id="IPR011330">
    <property type="entry name" value="Glyco_hydro/deAcase_b/a-brl"/>
</dbReference>
<name>A0A9N8VVF9_9GLOM</name>
<dbReference type="Proteomes" id="UP000789831">
    <property type="component" value="Unassembled WGS sequence"/>
</dbReference>
<evidence type="ECO:0000256" key="1">
    <source>
        <dbReference type="ARBA" id="ARBA00022723"/>
    </source>
</evidence>
<dbReference type="InterPro" id="IPR050248">
    <property type="entry name" value="Polysacc_deacetylase_ArnD"/>
</dbReference>
<dbReference type="InterPro" id="IPR002509">
    <property type="entry name" value="NODB_dom"/>
</dbReference>
<comment type="caution">
    <text evidence="6">The sequence shown here is derived from an EMBL/GenBank/DDBJ whole genome shotgun (WGS) entry which is preliminary data.</text>
</comment>
<sequence length="415" mass="44508">MRYFPLLATILATIGVYNVVDASPAAGQPQVNVGTTTSNNAAAAATTNPSTSAGSAPLPSVTVTINGQNLVYPGLDRTPNTDDPVVQQWLKELDLSNVPKLPQSNGGVVNYSQANCQAPTKILPNQGSWTCQKVVRPDDKDQCPKQGVWGLTYDDGPSLYTPKLLDTLNSKDIKATFFVVGSRVISFPETLKAAYEKGHNIAVHTWAHAALTSLPDASVVAELKWTMKAIKDVIGVTPIYMRPPYGDTDDRVRALTRAVGLWTVLWTEGFDTDDWSLRTGPGLKTQNADHVIGIFQGWMKKLPTMKNGFVVLEHDLFPQTVQAAQAVMQIAVKQQGLTIQTVPQCLGDSTPYLEVGGKPPALLVSADSKSSNSSDSSNDPEVKAASTSDGLSTTIYSALPVTMMSLAISFAFGLW</sequence>
<feature type="domain" description="NodB homology" evidence="5">
    <location>
        <begin position="147"/>
        <end position="340"/>
    </location>
</feature>
<dbReference type="Gene3D" id="3.20.20.370">
    <property type="entry name" value="Glycoside hydrolase/deacetylase"/>
    <property type="match status" value="1"/>
</dbReference>